<feature type="signal peptide" evidence="2">
    <location>
        <begin position="1"/>
        <end position="32"/>
    </location>
</feature>
<evidence type="ECO:0000256" key="2">
    <source>
        <dbReference type="SAM" id="SignalP"/>
    </source>
</evidence>
<evidence type="ECO:0000256" key="1">
    <source>
        <dbReference type="SAM" id="MobiDB-lite"/>
    </source>
</evidence>
<dbReference type="RefSeq" id="WP_086726406.1">
    <property type="nucleotide sequence ID" value="NZ_MUBM01000138.1"/>
</dbReference>
<dbReference type="EMBL" id="JBEPCU010000624">
    <property type="protein sequence ID" value="MER6980790.1"/>
    <property type="molecule type" value="Genomic_DNA"/>
</dbReference>
<proteinExistence type="predicted"/>
<dbReference type="Proteomes" id="UP001458415">
    <property type="component" value="Unassembled WGS sequence"/>
</dbReference>
<accession>A0ABV1W9B5</accession>
<sequence>MSRTFVRRAVTAAASLAVAAGSLLVAGGTASAEPMAHRQAVVTHDGSSHGQNGDHHDRDGSRWDGHSWNRHSWNGHRWDDRRWDGHRVWERSGHDWYSHDHDHRYRYDGHRFYRWYQDAWVTFNVGGGFDGRVFD</sequence>
<reference evidence="3 4" key="1">
    <citation type="submission" date="2024-06" db="EMBL/GenBank/DDBJ databases">
        <title>The Natural Products Discovery Center: Release of the First 8490 Sequenced Strains for Exploring Actinobacteria Biosynthetic Diversity.</title>
        <authorList>
            <person name="Kalkreuter E."/>
            <person name="Kautsar S.A."/>
            <person name="Yang D."/>
            <person name="Bader C.D."/>
            <person name="Teijaro C.N."/>
            <person name="Fluegel L."/>
            <person name="Davis C.M."/>
            <person name="Simpson J.R."/>
            <person name="Lauterbach L."/>
            <person name="Steele A.D."/>
            <person name="Gui C."/>
            <person name="Meng S."/>
            <person name="Li G."/>
            <person name="Viehrig K."/>
            <person name="Ye F."/>
            <person name="Su P."/>
            <person name="Kiefer A.F."/>
            <person name="Nichols A."/>
            <person name="Cepeda A.J."/>
            <person name="Yan W."/>
            <person name="Fan B."/>
            <person name="Jiang Y."/>
            <person name="Adhikari A."/>
            <person name="Zheng C.-J."/>
            <person name="Schuster L."/>
            <person name="Cowan T.M."/>
            <person name="Smanski M.J."/>
            <person name="Chevrette M.G."/>
            <person name="De Carvalho L.P.S."/>
            <person name="Shen B."/>
        </authorList>
    </citation>
    <scope>NUCLEOTIDE SEQUENCE [LARGE SCALE GENOMIC DNA]</scope>
    <source>
        <strain evidence="3 4">NPDC000634</strain>
    </source>
</reference>
<feature type="region of interest" description="Disordered" evidence="1">
    <location>
        <begin position="41"/>
        <end position="60"/>
    </location>
</feature>
<keyword evidence="2" id="KW-0732">Signal</keyword>
<protein>
    <submittedName>
        <fullName evidence="3">Uncharacterized protein</fullName>
    </submittedName>
</protein>
<gene>
    <name evidence="3" type="ORF">ABT317_28445</name>
</gene>
<name>A0ABV1W9B5_9ACTN</name>
<comment type="caution">
    <text evidence="3">The sequence shown here is derived from an EMBL/GenBank/DDBJ whole genome shotgun (WGS) entry which is preliminary data.</text>
</comment>
<evidence type="ECO:0000313" key="4">
    <source>
        <dbReference type="Proteomes" id="UP001458415"/>
    </source>
</evidence>
<keyword evidence="4" id="KW-1185">Reference proteome</keyword>
<feature type="chain" id="PRO_5045885917" evidence="2">
    <location>
        <begin position="33"/>
        <end position="135"/>
    </location>
</feature>
<evidence type="ECO:0000313" key="3">
    <source>
        <dbReference type="EMBL" id="MER6980790.1"/>
    </source>
</evidence>
<organism evidence="3 4">
    <name type="scientific">Streptomyces carpinensis</name>
    <dbReference type="NCBI Taxonomy" id="66369"/>
    <lineage>
        <taxon>Bacteria</taxon>
        <taxon>Bacillati</taxon>
        <taxon>Actinomycetota</taxon>
        <taxon>Actinomycetes</taxon>
        <taxon>Kitasatosporales</taxon>
        <taxon>Streptomycetaceae</taxon>
        <taxon>Streptomyces</taxon>
    </lineage>
</organism>